<evidence type="ECO:0000313" key="4">
    <source>
        <dbReference type="Proteomes" id="UP000887574"/>
    </source>
</evidence>
<feature type="domain" description="Phytanoyl-CoA hydroxylase-interacting protein-like C-terminal" evidence="3">
    <location>
        <begin position="152"/>
        <end position="333"/>
    </location>
</feature>
<dbReference type="InterPro" id="IPR042868">
    <property type="entry name" value="PHYHIP/PHYHIPL"/>
</dbReference>
<evidence type="ECO:0000313" key="5">
    <source>
        <dbReference type="WBParaSite" id="jg18280"/>
    </source>
</evidence>
<keyword evidence="4" id="KW-1185">Reference proteome</keyword>
<organism evidence="4 5">
    <name type="scientific">Ditylenchus dipsaci</name>
    <dbReference type="NCBI Taxonomy" id="166011"/>
    <lineage>
        <taxon>Eukaryota</taxon>
        <taxon>Metazoa</taxon>
        <taxon>Ecdysozoa</taxon>
        <taxon>Nematoda</taxon>
        <taxon>Chromadorea</taxon>
        <taxon>Rhabditida</taxon>
        <taxon>Tylenchina</taxon>
        <taxon>Tylenchomorpha</taxon>
        <taxon>Sphaerularioidea</taxon>
        <taxon>Anguinidae</taxon>
        <taxon>Anguininae</taxon>
        <taxon>Ditylenchus</taxon>
    </lineage>
</organism>
<dbReference type="GO" id="GO:0046983">
    <property type="term" value="F:protein dimerization activity"/>
    <property type="evidence" value="ECO:0007669"/>
    <property type="project" value="InterPro"/>
</dbReference>
<dbReference type="Proteomes" id="UP000887574">
    <property type="component" value="Unplaced"/>
</dbReference>
<evidence type="ECO:0000259" key="2">
    <source>
        <dbReference type="Pfam" id="PF05699"/>
    </source>
</evidence>
<feature type="domain" description="HAT C-terminal dimerisation" evidence="2">
    <location>
        <begin position="370"/>
        <end position="413"/>
    </location>
</feature>
<dbReference type="InterPro" id="IPR008906">
    <property type="entry name" value="HATC_C_dom"/>
</dbReference>
<dbReference type="Pfam" id="PF19281">
    <property type="entry name" value="PHYHIP_C"/>
    <property type="match status" value="1"/>
</dbReference>
<protein>
    <submittedName>
        <fullName evidence="5">Uncharacterized protein</fullName>
    </submittedName>
</protein>
<reference evidence="5" key="1">
    <citation type="submission" date="2022-11" db="UniProtKB">
        <authorList>
            <consortium name="WormBaseParasite"/>
        </authorList>
    </citation>
    <scope>IDENTIFICATION</scope>
</reference>
<dbReference type="InterPro" id="IPR012337">
    <property type="entry name" value="RNaseH-like_sf"/>
</dbReference>
<name>A0A915DDH4_9BILA</name>
<feature type="compositionally biased region" description="Polar residues" evidence="1">
    <location>
        <begin position="17"/>
        <end position="27"/>
    </location>
</feature>
<evidence type="ECO:0000259" key="3">
    <source>
        <dbReference type="Pfam" id="PF19281"/>
    </source>
</evidence>
<feature type="region of interest" description="Disordered" evidence="1">
    <location>
        <begin position="1"/>
        <end position="37"/>
    </location>
</feature>
<proteinExistence type="predicted"/>
<dbReference type="SUPFAM" id="SSF53098">
    <property type="entry name" value="Ribonuclease H-like"/>
    <property type="match status" value="1"/>
</dbReference>
<evidence type="ECO:0000256" key="1">
    <source>
        <dbReference type="SAM" id="MobiDB-lite"/>
    </source>
</evidence>
<dbReference type="PANTHER" id="PTHR15698">
    <property type="entry name" value="PROTEIN CBG15099"/>
    <property type="match status" value="1"/>
</dbReference>
<dbReference type="InterPro" id="IPR045545">
    <property type="entry name" value="PHYIP/PHIPL_C"/>
</dbReference>
<dbReference type="Pfam" id="PF05699">
    <property type="entry name" value="Dimer_Tnp_hAT"/>
    <property type="match status" value="1"/>
</dbReference>
<accession>A0A915DDH4</accession>
<dbReference type="AlphaFoldDB" id="A0A915DDH4"/>
<dbReference type="PANTHER" id="PTHR15698:SF4">
    <property type="entry name" value="PHYTANOYL-COA HYDROXYLASE-INTERACTING PROTEIN-LIKE C-TERMINAL DOMAIN-CONTAINING PROTEIN"/>
    <property type="match status" value="1"/>
</dbReference>
<sequence length="425" mass="48681">MNNSAVYHPHPPRPKEQSNGINKTNGNKVGKRKKPDNFVMHGYEPPQNKQKIASPYLMNNGDGRSRAVEQIELYYDVSATKCFLRWNIPLELRVHHQELEVETSPTRVSRARLGLVNEYVVFTVPGQTYNVELFILDAIGNILVTGQCSFRATFSKEEMHNLYEMAVKFAGDMLHPYKNLYRCKPKRYYDSIYHVEGRIMKPYLKDNNGQSACPINGVLHGLFFSARLKDNGQLPHSSPFGEVRMQVPVEKLLNGDKVNMYFSDFYCNKKMHYVTLVICKKGSDSDRFCRDHLLLLSPTNNNFLKVVEGQNGKSFCVNLKVWVEIYYTEEISLFEAAKFDQIETIGRGYSKEDGLPHNKSCLECNLYPRNIPILSQVAREILCIQGSSGESERAFHVMGIVATDLRNRLTPNKLSSRKKSSQEFL</sequence>
<dbReference type="WBParaSite" id="jg18280">
    <property type="protein sequence ID" value="jg18280"/>
    <property type="gene ID" value="jg18280"/>
</dbReference>
<dbReference type="GO" id="GO:0005737">
    <property type="term" value="C:cytoplasm"/>
    <property type="evidence" value="ECO:0007669"/>
    <property type="project" value="TreeGrafter"/>
</dbReference>